<dbReference type="AlphaFoldDB" id="V4B7G1"/>
<evidence type="ECO:0000313" key="2">
    <source>
        <dbReference type="EMBL" id="ESP03526.1"/>
    </source>
</evidence>
<evidence type="ECO:0000256" key="1">
    <source>
        <dbReference type="SAM" id="MobiDB-lite"/>
    </source>
</evidence>
<accession>V4B7G1</accession>
<reference evidence="2 3" key="1">
    <citation type="journal article" date="2013" name="Nature">
        <title>Insights into bilaterian evolution from three spiralian genomes.</title>
        <authorList>
            <person name="Simakov O."/>
            <person name="Marletaz F."/>
            <person name="Cho S.J."/>
            <person name="Edsinger-Gonzales E."/>
            <person name="Havlak P."/>
            <person name="Hellsten U."/>
            <person name="Kuo D.H."/>
            <person name="Larsson T."/>
            <person name="Lv J."/>
            <person name="Arendt D."/>
            <person name="Savage R."/>
            <person name="Osoegawa K."/>
            <person name="de Jong P."/>
            <person name="Grimwood J."/>
            <person name="Chapman J.A."/>
            <person name="Shapiro H."/>
            <person name="Aerts A."/>
            <person name="Otillar R.P."/>
            <person name="Terry A.Y."/>
            <person name="Boore J.L."/>
            <person name="Grigoriev I.V."/>
            <person name="Lindberg D.R."/>
            <person name="Seaver E.C."/>
            <person name="Weisblat D.A."/>
            <person name="Putnam N.H."/>
            <person name="Rokhsar D.S."/>
        </authorList>
    </citation>
    <scope>NUCLEOTIDE SEQUENCE [LARGE SCALE GENOMIC DNA]</scope>
</reference>
<dbReference type="CTD" id="20250509"/>
<dbReference type="Proteomes" id="UP000030746">
    <property type="component" value="Unassembled WGS sequence"/>
</dbReference>
<organism evidence="2 3">
    <name type="scientific">Lottia gigantea</name>
    <name type="common">Giant owl limpet</name>
    <dbReference type="NCBI Taxonomy" id="225164"/>
    <lineage>
        <taxon>Eukaryota</taxon>
        <taxon>Metazoa</taxon>
        <taxon>Spiralia</taxon>
        <taxon>Lophotrochozoa</taxon>
        <taxon>Mollusca</taxon>
        <taxon>Gastropoda</taxon>
        <taxon>Patellogastropoda</taxon>
        <taxon>Lottioidea</taxon>
        <taxon>Lottiidae</taxon>
        <taxon>Lottia</taxon>
    </lineage>
</organism>
<dbReference type="GeneID" id="20250509"/>
<dbReference type="KEGG" id="lgi:LOTGIDRAFT_237642"/>
<evidence type="ECO:0000313" key="3">
    <source>
        <dbReference type="Proteomes" id="UP000030746"/>
    </source>
</evidence>
<protein>
    <submittedName>
        <fullName evidence="2">Uncharacterized protein</fullName>
    </submittedName>
</protein>
<dbReference type="EMBL" id="KB199981">
    <property type="protein sequence ID" value="ESP03526.1"/>
    <property type="molecule type" value="Genomic_DNA"/>
</dbReference>
<name>V4B7G1_LOTGI</name>
<dbReference type="HOGENOM" id="CLU_1157545_0_0_1"/>
<feature type="region of interest" description="Disordered" evidence="1">
    <location>
        <begin position="174"/>
        <end position="195"/>
    </location>
</feature>
<keyword evidence="3" id="KW-1185">Reference proteome</keyword>
<sequence>MALPVFIRKVGHALKSVEGTCDVMKALKCTGYDLLSMNPLGIMQLEDADNLCSIIGDLEVCLKDTLGGCSITDKVGWVPVIDSAKFICNRLEEYKSASHCYLTKDTFENFKNCTQYFHNAASCRSFETFLNCVLTPIKRCSLKGAEILNGLFTAFTGYHIQIMNCSLPDLHPMKTTTQKPQQTTSTLKPQQDTDMAKDTDKSFLHDEVPKPRTATVKNIASTNAMYASKVVFIIFGIIII</sequence>
<proteinExistence type="predicted"/>
<gene>
    <name evidence="2" type="ORF">LOTGIDRAFT_237642</name>
</gene>
<dbReference type="RefSeq" id="XP_009045756.1">
    <property type="nucleotide sequence ID" value="XM_009047508.1"/>
</dbReference>
<feature type="compositionally biased region" description="Low complexity" evidence="1">
    <location>
        <begin position="174"/>
        <end position="190"/>
    </location>
</feature>